<evidence type="ECO:0000256" key="2">
    <source>
        <dbReference type="ARBA" id="ARBA00022603"/>
    </source>
</evidence>
<keyword evidence="2" id="KW-0489">Methyltransferase</keyword>
<dbReference type="PROSITE" id="PS51332">
    <property type="entry name" value="B12_BINDING"/>
    <property type="match status" value="1"/>
</dbReference>
<evidence type="ECO:0000256" key="1">
    <source>
        <dbReference type="ARBA" id="ARBA00001966"/>
    </source>
</evidence>
<name>A0A9D1RWX6_9FIRM</name>
<evidence type="ECO:0000256" key="6">
    <source>
        <dbReference type="ARBA" id="ARBA00023004"/>
    </source>
</evidence>
<dbReference type="SFLD" id="SFLDS00029">
    <property type="entry name" value="Radical_SAM"/>
    <property type="match status" value="1"/>
</dbReference>
<keyword evidence="7" id="KW-0411">Iron-sulfur</keyword>
<keyword evidence="6" id="KW-0408">Iron</keyword>
<evidence type="ECO:0000313" key="11">
    <source>
        <dbReference type="Proteomes" id="UP000824192"/>
    </source>
</evidence>
<feature type="domain" description="Radical SAM core" evidence="9">
    <location>
        <begin position="182"/>
        <end position="405"/>
    </location>
</feature>
<dbReference type="InterPro" id="IPR034466">
    <property type="entry name" value="Methyltransferase_Class_B"/>
</dbReference>
<feature type="domain" description="B12-binding" evidence="8">
    <location>
        <begin position="7"/>
        <end position="138"/>
    </location>
</feature>
<dbReference type="InterPro" id="IPR007197">
    <property type="entry name" value="rSAM"/>
</dbReference>
<sequence>MRVLLVRPRVLNAMTVFGAIVCEPLELEYLAAGCRKAGIEAVLYDGVTEYRPFSKVVKAVRPDVVALTGYLTQEREMAAYVRLAKKVCPRCRVILGGVHAQLCWERLTFPGVDYICRGESVDDFVTLLQSLDRGGEPPELPGLCRPTEWGWQSAPYVPCDINDLPPPDRSSWKEKARWYRYTDFSPISTVKTAVSCPFSCTFCYGRNLHGGVYQARDLSSVLDELEAVPGETVFLVDSDFLIEEERVRAFLAGLEARGIRKKFICYARADFISGHPALMEELCKAGFVMFLVGIEAAQDGRLDRWNKGTSTAVNDTCVELLHRLGAECVALTIADPSFTKADFRALYRWAKTRPVRCVSVQVLTPLPATPFYEARRKDLLTDDFRKFDLAHLVLEPAHMSKTAFRLRYAWLLVRLALLGRARGAYRFVTPGWVARTLWKGLRRWGTLR</sequence>
<accession>A0A9D1RWX6</accession>
<dbReference type="GO" id="GO:0046872">
    <property type="term" value="F:metal ion binding"/>
    <property type="evidence" value="ECO:0007669"/>
    <property type="project" value="UniProtKB-KW"/>
</dbReference>
<keyword evidence="3" id="KW-0808">Transferase</keyword>
<keyword evidence="4" id="KW-0949">S-adenosyl-L-methionine</keyword>
<dbReference type="CDD" id="cd01335">
    <property type="entry name" value="Radical_SAM"/>
    <property type="match status" value="1"/>
</dbReference>
<dbReference type="InterPro" id="IPR058240">
    <property type="entry name" value="rSAM_sf"/>
</dbReference>
<dbReference type="GO" id="GO:0031419">
    <property type="term" value="F:cobalamin binding"/>
    <property type="evidence" value="ECO:0007669"/>
    <property type="project" value="InterPro"/>
</dbReference>
<dbReference type="CDD" id="cd02068">
    <property type="entry name" value="radical_SAM_B12_BD"/>
    <property type="match status" value="1"/>
</dbReference>
<dbReference type="Proteomes" id="UP000824192">
    <property type="component" value="Unassembled WGS sequence"/>
</dbReference>
<gene>
    <name evidence="10" type="ORF">H9868_06805</name>
</gene>
<evidence type="ECO:0000259" key="9">
    <source>
        <dbReference type="PROSITE" id="PS51918"/>
    </source>
</evidence>
<evidence type="ECO:0000256" key="5">
    <source>
        <dbReference type="ARBA" id="ARBA00022723"/>
    </source>
</evidence>
<dbReference type="GO" id="GO:0051539">
    <property type="term" value="F:4 iron, 4 sulfur cluster binding"/>
    <property type="evidence" value="ECO:0007669"/>
    <property type="project" value="UniProtKB-KW"/>
</dbReference>
<dbReference type="GO" id="GO:0003824">
    <property type="term" value="F:catalytic activity"/>
    <property type="evidence" value="ECO:0007669"/>
    <property type="project" value="InterPro"/>
</dbReference>
<dbReference type="AlphaFoldDB" id="A0A9D1RWX6"/>
<comment type="cofactor">
    <cofactor evidence="1">
        <name>[4Fe-4S] cluster</name>
        <dbReference type="ChEBI" id="CHEBI:49883"/>
    </cofactor>
</comment>
<keyword evidence="5" id="KW-0479">Metal-binding</keyword>
<dbReference type="Gene3D" id="3.40.50.280">
    <property type="entry name" value="Cobalamin-binding domain"/>
    <property type="match status" value="1"/>
</dbReference>
<dbReference type="EMBL" id="DXGA01000144">
    <property type="protein sequence ID" value="HIW94237.1"/>
    <property type="molecule type" value="Genomic_DNA"/>
</dbReference>
<proteinExistence type="predicted"/>
<dbReference type="PROSITE" id="PS51918">
    <property type="entry name" value="RADICAL_SAM"/>
    <property type="match status" value="1"/>
</dbReference>
<evidence type="ECO:0000256" key="3">
    <source>
        <dbReference type="ARBA" id="ARBA00022679"/>
    </source>
</evidence>
<comment type="caution">
    <text evidence="10">The sequence shown here is derived from an EMBL/GenBank/DDBJ whole genome shotgun (WGS) entry which is preliminary data.</text>
</comment>
<reference evidence="10" key="2">
    <citation type="submission" date="2021-04" db="EMBL/GenBank/DDBJ databases">
        <authorList>
            <person name="Gilroy R."/>
        </authorList>
    </citation>
    <scope>NUCLEOTIDE SEQUENCE</scope>
    <source>
        <strain evidence="10">ChiGjej6B6-1540</strain>
    </source>
</reference>
<evidence type="ECO:0000256" key="4">
    <source>
        <dbReference type="ARBA" id="ARBA00022691"/>
    </source>
</evidence>
<dbReference type="InterPro" id="IPR051198">
    <property type="entry name" value="BchE-like"/>
</dbReference>
<dbReference type="Gene3D" id="3.80.30.20">
    <property type="entry name" value="tm_1862 like domain"/>
    <property type="match status" value="1"/>
</dbReference>
<dbReference type="InterPro" id="IPR036724">
    <property type="entry name" value="Cobalamin-bd_sf"/>
</dbReference>
<dbReference type="SUPFAM" id="SSF102114">
    <property type="entry name" value="Radical SAM enzymes"/>
    <property type="match status" value="1"/>
</dbReference>
<dbReference type="PANTHER" id="PTHR43409">
    <property type="entry name" value="ANAEROBIC MAGNESIUM-PROTOPORPHYRIN IX MONOMETHYL ESTER CYCLASE-RELATED"/>
    <property type="match status" value="1"/>
</dbReference>
<dbReference type="SUPFAM" id="SSF52242">
    <property type="entry name" value="Cobalamin (vitamin B12)-binding domain"/>
    <property type="match status" value="1"/>
</dbReference>
<dbReference type="SFLD" id="SFLDG01082">
    <property type="entry name" value="B12-binding_domain_containing"/>
    <property type="match status" value="1"/>
</dbReference>
<protein>
    <submittedName>
        <fullName evidence="10">B12-binding domain-containing radical SAM protein</fullName>
    </submittedName>
</protein>
<dbReference type="GO" id="GO:0005829">
    <property type="term" value="C:cytosol"/>
    <property type="evidence" value="ECO:0007669"/>
    <property type="project" value="TreeGrafter"/>
</dbReference>
<organism evidence="10 11">
    <name type="scientific">Candidatus Flavonifractor merdipullorum</name>
    <dbReference type="NCBI Taxonomy" id="2838590"/>
    <lineage>
        <taxon>Bacteria</taxon>
        <taxon>Bacillati</taxon>
        <taxon>Bacillota</taxon>
        <taxon>Clostridia</taxon>
        <taxon>Eubacteriales</taxon>
        <taxon>Oscillospiraceae</taxon>
        <taxon>Flavonifractor</taxon>
    </lineage>
</organism>
<reference evidence="10" key="1">
    <citation type="journal article" date="2021" name="PeerJ">
        <title>Extensive microbial diversity within the chicken gut microbiome revealed by metagenomics and culture.</title>
        <authorList>
            <person name="Gilroy R."/>
            <person name="Ravi A."/>
            <person name="Getino M."/>
            <person name="Pursley I."/>
            <person name="Horton D.L."/>
            <person name="Alikhan N.F."/>
            <person name="Baker D."/>
            <person name="Gharbi K."/>
            <person name="Hall N."/>
            <person name="Watson M."/>
            <person name="Adriaenssens E.M."/>
            <person name="Foster-Nyarko E."/>
            <person name="Jarju S."/>
            <person name="Secka A."/>
            <person name="Antonio M."/>
            <person name="Oren A."/>
            <person name="Chaudhuri R.R."/>
            <person name="La Ragione R."/>
            <person name="Hildebrand F."/>
            <person name="Pallen M.J."/>
        </authorList>
    </citation>
    <scope>NUCLEOTIDE SEQUENCE</scope>
    <source>
        <strain evidence="10">ChiGjej6B6-1540</strain>
    </source>
</reference>
<evidence type="ECO:0000256" key="7">
    <source>
        <dbReference type="ARBA" id="ARBA00023014"/>
    </source>
</evidence>
<evidence type="ECO:0000313" key="10">
    <source>
        <dbReference type="EMBL" id="HIW94237.1"/>
    </source>
</evidence>
<evidence type="ECO:0000259" key="8">
    <source>
        <dbReference type="PROSITE" id="PS51332"/>
    </source>
</evidence>
<dbReference type="InterPro" id="IPR006158">
    <property type="entry name" value="Cobalamin-bd"/>
</dbReference>
<dbReference type="InterPro" id="IPR006638">
    <property type="entry name" value="Elp3/MiaA/NifB-like_rSAM"/>
</dbReference>
<dbReference type="Pfam" id="PF02310">
    <property type="entry name" value="B12-binding"/>
    <property type="match status" value="1"/>
</dbReference>
<dbReference type="PANTHER" id="PTHR43409:SF7">
    <property type="entry name" value="BLL1977 PROTEIN"/>
    <property type="match status" value="1"/>
</dbReference>
<dbReference type="InterPro" id="IPR023404">
    <property type="entry name" value="rSAM_horseshoe"/>
</dbReference>
<dbReference type="SFLD" id="SFLDG01123">
    <property type="entry name" value="methyltransferase_(Class_B)"/>
    <property type="match status" value="1"/>
</dbReference>
<dbReference type="SMART" id="SM00729">
    <property type="entry name" value="Elp3"/>
    <property type="match status" value="1"/>
</dbReference>
<dbReference type="Pfam" id="PF04055">
    <property type="entry name" value="Radical_SAM"/>
    <property type="match status" value="1"/>
</dbReference>